<dbReference type="Proteomes" id="UP000030682">
    <property type="component" value="Unassembled WGS sequence"/>
</dbReference>
<dbReference type="HOGENOM" id="CLU_3388158_0_0_9"/>
<accession>W8YCY1</accession>
<sequence length="32" mass="3474">MIIAFTVVKLIVSENYFSFGYKINTTSGACGV</sequence>
<organism evidence="1">
    <name type="scientific">Bacillus thuringiensis DB27</name>
    <dbReference type="NCBI Taxonomy" id="1431339"/>
    <lineage>
        <taxon>Bacteria</taxon>
        <taxon>Bacillati</taxon>
        <taxon>Bacillota</taxon>
        <taxon>Bacilli</taxon>
        <taxon>Bacillales</taxon>
        <taxon>Bacillaceae</taxon>
        <taxon>Bacillus</taxon>
        <taxon>Bacillus cereus group</taxon>
    </lineage>
</organism>
<evidence type="ECO:0000313" key="1">
    <source>
        <dbReference type="EMBL" id="CDN39368.1"/>
    </source>
</evidence>
<name>W8YCY1_BACTU</name>
<dbReference type="EMBL" id="HG810023">
    <property type="protein sequence ID" value="CDN39368.1"/>
    <property type="molecule type" value="Genomic_DNA"/>
</dbReference>
<protein>
    <submittedName>
        <fullName evidence="1">Uncharacterized protein</fullName>
    </submittedName>
</protein>
<proteinExistence type="predicted"/>
<dbReference type="AlphaFoldDB" id="W8YCY1"/>
<gene>
    <name evidence="1" type="ORF">BTDB27_p000031</name>
</gene>
<reference evidence="1" key="2">
    <citation type="submission" date="2014-01" db="EMBL/GenBank/DDBJ databases">
        <authorList>
            <person name="Aslett M."/>
        </authorList>
    </citation>
    <scope>NUCLEOTIDE SEQUENCE [LARGE SCALE GENOMIC DNA]</scope>
    <source>
        <strain evidence="1">DB27</strain>
    </source>
</reference>
<reference evidence="1" key="1">
    <citation type="submission" date="2014-01" db="EMBL/GenBank/DDBJ databases">
        <title>Draft genome sequence of highly nematicidal Bacillus thuringiensis DB27.</title>
        <authorList>
            <person name="Iatsenko I."/>
            <person name="Pickard D."/>
            <person name="Corton C."/>
            <person name="Dougan G."/>
            <person name="Sommer R.J."/>
        </authorList>
    </citation>
    <scope>NUCLEOTIDE SEQUENCE [LARGE SCALE GENOMIC DNA]</scope>
    <source>
        <strain evidence="1">DB27</strain>
    </source>
</reference>